<feature type="domain" description="Aldehyde dehydrogenase" evidence="3">
    <location>
        <begin position="12"/>
        <end position="475"/>
    </location>
</feature>
<dbReference type="CDD" id="cd07103">
    <property type="entry name" value="ALDH_F5_SSADH_GabD"/>
    <property type="match status" value="1"/>
</dbReference>
<dbReference type="InterPro" id="IPR016161">
    <property type="entry name" value="Ald_DH/histidinol_DH"/>
</dbReference>
<name>A0AA43XIL0_9CLOT</name>
<comment type="caution">
    <text evidence="4">The sequence shown here is derived from an EMBL/GenBank/DDBJ whole genome shotgun (WGS) entry which is preliminary data.</text>
</comment>
<dbReference type="PANTHER" id="PTHR43353:SF5">
    <property type="entry name" value="SUCCINATE-SEMIALDEHYDE DEHYDROGENASE, MITOCHONDRIAL"/>
    <property type="match status" value="1"/>
</dbReference>
<evidence type="ECO:0000256" key="1">
    <source>
        <dbReference type="ARBA" id="ARBA00009986"/>
    </source>
</evidence>
<dbReference type="AlphaFoldDB" id="A0AA43XIL0"/>
<evidence type="ECO:0000313" key="5">
    <source>
        <dbReference type="Proteomes" id="UP000449710"/>
    </source>
</evidence>
<sequence>MKHLKNYINGNWTEGDAGSFSVNNPATGEVLAMVPKASPEQVRGAVDDAETAFRFWSKETAETRSNHLRRLYDLILENVEELGRTITLEQGKPLKEGIGEVRYGASFVQWYSEEAKRVTGEMIPASHKNKRIMVLKQPVGVVAAITPWNFPFAMITRKIAPALAAGCTVIIKPASQTPISAIKIMELVEKAGFPKGVVNLVTGDAASIGNVFLDHKKIKKITFTGSTEVGKELYRGAADTVKRISLELGGHAPFILFDDGKLFDSIQGALASKFRNCGQACISSNRFYVQQGIQAEFIEGLKIQLKSFRQGNGLTSDTDLGPLIDQRAYEKVSDHVTDALSKGAALEYRGDIPAKKPNGEGGYFYPPTILSGIGPDMKIYREETFGPVIPIIPFREEEELLTMANDSDYGLAAYVYTQDLSRALRVSEALEYGIIGLNDGAPSTAQAPFGGFKESGIDREGGHYGIEPFLETKYISIGL</sequence>
<dbReference type="FunFam" id="3.40.605.10:FF:000005">
    <property type="entry name" value="Succinate-semialdehyde dehydrogenase I"/>
    <property type="match status" value="1"/>
</dbReference>
<dbReference type="PANTHER" id="PTHR43353">
    <property type="entry name" value="SUCCINATE-SEMIALDEHYDE DEHYDROGENASE, MITOCHONDRIAL"/>
    <property type="match status" value="1"/>
</dbReference>
<reference evidence="4 5" key="1">
    <citation type="submission" date="2019-04" db="EMBL/GenBank/DDBJ databases">
        <title>Isachenkonia alkalipeptolytica gen. nov. sp. nov. a new anaerobic, alkiliphilic organothrophic bacterium capable to reduce synthesized ferrihydrite isolated from a soda lake.</title>
        <authorList>
            <person name="Toshchakov S.V."/>
            <person name="Zavarzina D.G."/>
            <person name="Zhilina T.N."/>
            <person name="Kostrikina N.A."/>
            <person name="Kublanov I.V."/>
        </authorList>
    </citation>
    <scope>NUCLEOTIDE SEQUENCE [LARGE SCALE GENOMIC DNA]</scope>
    <source>
        <strain evidence="4 5">Z-1701</strain>
    </source>
</reference>
<protein>
    <submittedName>
        <fullName evidence="4">NAD-dependent succinate-semialdehyde dehydrogenase</fullName>
    </submittedName>
</protein>
<evidence type="ECO:0000313" key="4">
    <source>
        <dbReference type="EMBL" id="NBG87004.1"/>
    </source>
</evidence>
<evidence type="ECO:0000256" key="2">
    <source>
        <dbReference type="ARBA" id="ARBA00023002"/>
    </source>
</evidence>
<keyword evidence="2" id="KW-0560">Oxidoreductase</keyword>
<proteinExistence type="inferred from homology"/>
<dbReference type="FunFam" id="3.40.309.10:FF:000004">
    <property type="entry name" value="Succinate-semialdehyde dehydrogenase I"/>
    <property type="match status" value="1"/>
</dbReference>
<dbReference type="InterPro" id="IPR050740">
    <property type="entry name" value="Aldehyde_DH_Superfamily"/>
</dbReference>
<dbReference type="RefSeq" id="WP_160718311.1">
    <property type="nucleotide sequence ID" value="NZ_SUMG01000001.1"/>
</dbReference>
<dbReference type="Pfam" id="PF00171">
    <property type="entry name" value="Aldedh"/>
    <property type="match status" value="1"/>
</dbReference>
<gene>
    <name evidence="4" type="ORF">ISALK_00680</name>
</gene>
<comment type="similarity">
    <text evidence="1">Belongs to the aldehyde dehydrogenase family.</text>
</comment>
<evidence type="ECO:0000259" key="3">
    <source>
        <dbReference type="Pfam" id="PF00171"/>
    </source>
</evidence>
<accession>A0AA43XIL0</accession>
<dbReference type="GO" id="GO:0004777">
    <property type="term" value="F:succinate-semialdehyde dehydrogenase (NAD+) activity"/>
    <property type="evidence" value="ECO:0007669"/>
    <property type="project" value="TreeGrafter"/>
</dbReference>
<dbReference type="Gene3D" id="3.40.309.10">
    <property type="entry name" value="Aldehyde Dehydrogenase, Chain A, domain 2"/>
    <property type="match status" value="1"/>
</dbReference>
<dbReference type="SUPFAM" id="SSF53720">
    <property type="entry name" value="ALDH-like"/>
    <property type="match status" value="1"/>
</dbReference>
<dbReference type="Proteomes" id="UP000449710">
    <property type="component" value="Unassembled WGS sequence"/>
</dbReference>
<dbReference type="InterPro" id="IPR015590">
    <property type="entry name" value="Aldehyde_DH_dom"/>
</dbReference>
<dbReference type="InterPro" id="IPR016163">
    <property type="entry name" value="Ald_DH_C"/>
</dbReference>
<dbReference type="Gene3D" id="3.40.605.10">
    <property type="entry name" value="Aldehyde Dehydrogenase, Chain A, domain 1"/>
    <property type="match status" value="1"/>
</dbReference>
<dbReference type="InterPro" id="IPR016162">
    <property type="entry name" value="Ald_DH_N"/>
</dbReference>
<organism evidence="4 5">
    <name type="scientific">Isachenkonia alkalipeptolytica</name>
    <dbReference type="NCBI Taxonomy" id="2565777"/>
    <lineage>
        <taxon>Bacteria</taxon>
        <taxon>Bacillati</taxon>
        <taxon>Bacillota</taxon>
        <taxon>Clostridia</taxon>
        <taxon>Eubacteriales</taxon>
        <taxon>Clostridiaceae</taxon>
        <taxon>Isachenkonia</taxon>
    </lineage>
</organism>
<dbReference type="GO" id="GO:0009450">
    <property type="term" value="P:gamma-aminobutyric acid catabolic process"/>
    <property type="evidence" value="ECO:0007669"/>
    <property type="project" value="TreeGrafter"/>
</dbReference>
<dbReference type="EMBL" id="SUMG01000001">
    <property type="protein sequence ID" value="NBG87004.1"/>
    <property type="molecule type" value="Genomic_DNA"/>
</dbReference>
<keyword evidence="5" id="KW-1185">Reference proteome</keyword>